<dbReference type="FunFam" id="4.10.280.10:FF:000041">
    <property type="entry name" value="aryl hydrocarbon receptor repressor"/>
    <property type="match status" value="1"/>
</dbReference>
<dbReference type="SMART" id="SM00353">
    <property type="entry name" value="HLH"/>
    <property type="match status" value="1"/>
</dbReference>
<gene>
    <name evidence="10" type="ORF">OS493_017834</name>
</gene>
<dbReference type="InterPro" id="IPR011598">
    <property type="entry name" value="bHLH_dom"/>
</dbReference>
<evidence type="ECO:0008006" key="12">
    <source>
        <dbReference type="Google" id="ProtNLM"/>
    </source>
</evidence>
<dbReference type="InterPro" id="IPR013767">
    <property type="entry name" value="PAS_fold"/>
</dbReference>
<name>A0A9W9ZCR2_9CNID</name>
<feature type="domain" description="BHLH" evidence="9">
    <location>
        <begin position="30"/>
        <end position="83"/>
    </location>
</feature>
<evidence type="ECO:0000259" key="9">
    <source>
        <dbReference type="PROSITE" id="PS50888"/>
    </source>
</evidence>
<dbReference type="AlphaFoldDB" id="A0A9W9ZCR2"/>
<evidence type="ECO:0000259" key="8">
    <source>
        <dbReference type="PROSITE" id="PS50112"/>
    </source>
</evidence>
<keyword evidence="3" id="KW-0805">Transcription regulation</keyword>
<dbReference type="PROSITE" id="PS50888">
    <property type="entry name" value="BHLH"/>
    <property type="match status" value="1"/>
</dbReference>
<keyword evidence="11" id="KW-1185">Reference proteome</keyword>
<dbReference type="OrthoDB" id="7788762at2759"/>
<dbReference type="GO" id="GO:0000977">
    <property type="term" value="F:RNA polymerase II transcription regulatory region sequence-specific DNA binding"/>
    <property type="evidence" value="ECO:0007669"/>
    <property type="project" value="TreeGrafter"/>
</dbReference>
<sequence>MLEERSSFHSVSKPKMQGKCLDIQSSQKKRDPLWPGNPSKRHRDRLNAELDNLARLLPFPEEIVTKLDKISILRLTVSYLRAKSFFQVSNGRHGEEETCEELVREVEGNGVFSQLSLEALDGFIAVITQDGQLFYVSENVRDFLGYSQAAVIHQSMFKFLHIDDQDMVKSNLAWPKPNGKKTKTRKEEKECEKLSQDDIKTDSDDNDSLNRSFTCRMKCTLNHGGGFYKLFRLSGRLREIHTRKRDSQVVEYGLFAICSPANNPNSHHAGSSIKKEVALTAQKRLERSSSDPVCVRYNNIIVLSNPVSMDIIGTTGSVCVNEVSVLSGRT</sequence>
<dbReference type="SUPFAM" id="SSF55785">
    <property type="entry name" value="PYP-like sensor domain (PAS domain)"/>
    <property type="match status" value="1"/>
</dbReference>
<protein>
    <recommendedName>
        <fullName evidence="12">Aryl hydrocarbon receptor</fullName>
    </recommendedName>
</protein>
<dbReference type="PROSITE" id="PS50112">
    <property type="entry name" value="PAS"/>
    <property type="match status" value="1"/>
</dbReference>
<feature type="domain" description="PAS" evidence="8">
    <location>
        <begin position="117"/>
        <end position="172"/>
    </location>
</feature>
<dbReference type="GO" id="GO:0046983">
    <property type="term" value="F:protein dimerization activity"/>
    <property type="evidence" value="ECO:0007669"/>
    <property type="project" value="InterPro"/>
</dbReference>
<evidence type="ECO:0000256" key="5">
    <source>
        <dbReference type="ARBA" id="ARBA00023163"/>
    </source>
</evidence>
<dbReference type="CDD" id="cd00130">
    <property type="entry name" value="PAS"/>
    <property type="match status" value="1"/>
</dbReference>
<dbReference type="EMBL" id="MU826359">
    <property type="protein sequence ID" value="KAJ7379321.1"/>
    <property type="molecule type" value="Genomic_DNA"/>
</dbReference>
<keyword evidence="4" id="KW-0238">DNA-binding</keyword>
<feature type="compositionally biased region" description="Basic and acidic residues" evidence="7">
    <location>
        <begin position="185"/>
        <end position="203"/>
    </location>
</feature>
<dbReference type="PRINTS" id="PR00785">
    <property type="entry name" value="NCTRNSLOCATR"/>
</dbReference>
<evidence type="ECO:0000256" key="2">
    <source>
        <dbReference type="ARBA" id="ARBA00022737"/>
    </source>
</evidence>
<dbReference type="Gene3D" id="3.30.450.20">
    <property type="entry name" value="PAS domain"/>
    <property type="match status" value="1"/>
</dbReference>
<dbReference type="Pfam" id="PF00989">
    <property type="entry name" value="PAS"/>
    <property type="match status" value="1"/>
</dbReference>
<dbReference type="PANTHER" id="PTHR23043:SF17">
    <property type="entry name" value="PROTEIN SIMILAR"/>
    <property type="match status" value="1"/>
</dbReference>
<dbReference type="PANTHER" id="PTHR23043">
    <property type="entry name" value="HYPOXIA-INDUCIBLE FACTOR 1 ALPHA"/>
    <property type="match status" value="1"/>
</dbReference>
<dbReference type="GO" id="GO:0005737">
    <property type="term" value="C:cytoplasm"/>
    <property type="evidence" value="ECO:0007669"/>
    <property type="project" value="InterPro"/>
</dbReference>
<dbReference type="SUPFAM" id="SSF47459">
    <property type="entry name" value="HLH, helix-loop-helix DNA-binding domain"/>
    <property type="match status" value="1"/>
</dbReference>
<dbReference type="GO" id="GO:0005634">
    <property type="term" value="C:nucleus"/>
    <property type="evidence" value="ECO:0007669"/>
    <property type="project" value="UniProtKB-SubCell"/>
</dbReference>
<dbReference type="SMART" id="SM00091">
    <property type="entry name" value="PAS"/>
    <property type="match status" value="1"/>
</dbReference>
<dbReference type="Proteomes" id="UP001163046">
    <property type="component" value="Unassembled WGS sequence"/>
</dbReference>
<evidence type="ECO:0000256" key="7">
    <source>
        <dbReference type="SAM" id="MobiDB-lite"/>
    </source>
</evidence>
<keyword evidence="5" id="KW-0804">Transcription</keyword>
<dbReference type="GO" id="GO:0005667">
    <property type="term" value="C:transcription regulator complex"/>
    <property type="evidence" value="ECO:0007669"/>
    <property type="project" value="InterPro"/>
</dbReference>
<feature type="region of interest" description="Disordered" evidence="7">
    <location>
        <begin position="173"/>
        <end position="207"/>
    </location>
</feature>
<keyword evidence="2" id="KW-0677">Repeat</keyword>
<dbReference type="Pfam" id="PF00010">
    <property type="entry name" value="HLH"/>
    <property type="match status" value="1"/>
</dbReference>
<dbReference type="InterPro" id="IPR000014">
    <property type="entry name" value="PAS"/>
</dbReference>
<reference evidence="10" key="1">
    <citation type="submission" date="2023-01" db="EMBL/GenBank/DDBJ databases">
        <title>Genome assembly of the deep-sea coral Lophelia pertusa.</title>
        <authorList>
            <person name="Herrera S."/>
            <person name="Cordes E."/>
        </authorList>
    </citation>
    <scope>NUCLEOTIDE SEQUENCE</scope>
    <source>
        <strain evidence="10">USNM1676648</strain>
        <tissue evidence="10">Polyp</tissue>
    </source>
</reference>
<evidence type="ECO:0000256" key="3">
    <source>
        <dbReference type="ARBA" id="ARBA00023015"/>
    </source>
</evidence>
<evidence type="ECO:0000313" key="10">
    <source>
        <dbReference type="EMBL" id="KAJ7379321.1"/>
    </source>
</evidence>
<evidence type="ECO:0000313" key="11">
    <source>
        <dbReference type="Proteomes" id="UP001163046"/>
    </source>
</evidence>
<keyword evidence="6" id="KW-0539">Nucleus</keyword>
<comment type="caution">
    <text evidence="10">The sequence shown here is derived from an EMBL/GenBank/DDBJ whole genome shotgun (WGS) entry which is preliminary data.</text>
</comment>
<comment type="subcellular location">
    <subcellularLocation>
        <location evidence="1">Nucleus</location>
    </subcellularLocation>
</comment>
<accession>A0A9W9ZCR2</accession>
<dbReference type="CDD" id="cd19696">
    <property type="entry name" value="bHLH-PAS_AhR_like"/>
    <property type="match status" value="1"/>
</dbReference>
<feature type="region of interest" description="Disordered" evidence="7">
    <location>
        <begin position="1"/>
        <end position="42"/>
    </location>
</feature>
<dbReference type="InterPro" id="IPR001067">
    <property type="entry name" value="Nuc_translocat"/>
</dbReference>
<evidence type="ECO:0000256" key="6">
    <source>
        <dbReference type="ARBA" id="ARBA00023242"/>
    </source>
</evidence>
<dbReference type="GO" id="GO:0000981">
    <property type="term" value="F:DNA-binding transcription factor activity, RNA polymerase II-specific"/>
    <property type="evidence" value="ECO:0007669"/>
    <property type="project" value="TreeGrafter"/>
</dbReference>
<organism evidence="10 11">
    <name type="scientific">Desmophyllum pertusum</name>
    <dbReference type="NCBI Taxonomy" id="174260"/>
    <lineage>
        <taxon>Eukaryota</taxon>
        <taxon>Metazoa</taxon>
        <taxon>Cnidaria</taxon>
        <taxon>Anthozoa</taxon>
        <taxon>Hexacorallia</taxon>
        <taxon>Scleractinia</taxon>
        <taxon>Caryophylliina</taxon>
        <taxon>Caryophylliidae</taxon>
        <taxon>Desmophyllum</taxon>
    </lineage>
</organism>
<dbReference type="InterPro" id="IPR035965">
    <property type="entry name" value="PAS-like_dom_sf"/>
</dbReference>
<dbReference type="InterPro" id="IPR036638">
    <property type="entry name" value="HLH_DNA-bd_sf"/>
</dbReference>
<evidence type="ECO:0000256" key="1">
    <source>
        <dbReference type="ARBA" id="ARBA00004123"/>
    </source>
</evidence>
<dbReference type="NCBIfam" id="TIGR00229">
    <property type="entry name" value="sensory_box"/>
    <property type="match status" value="1"/>
</dbReference>
<evidence type="ECO:0000256" key="4">
    <source>
        <dbReference type="ARBA" id="ARBA00023125"/>
    </source>
</evidence>
<proteinExistence type="predicted"/>
<dbReference type="Gene3D" id="4.10.280.10">
    <property type="entry name" value="Helix-loop-helix DNA-binding domain"/>
    <property type="match status" value="1"/>
</dbReference>